<proteinExistence type="predicted"/>
<dbReference type="InterPro" id="IPR001296">
    <property type="entry name" value="Glyco_trans_1"/>
</dbReference>
<dbReference type="SUPFAM" id="SSF53756">
    <property type="entry name" value="UDP-Glycosyltransferase/glycogen phosphorylase"/>
    <property type="match status" value="2"/>
</dbReference>
<dbReference type="AlphaFoldDB" id="A0A941DVV6"/>
<evidence type="ECO:0000313" key="2">
    <source>
        <dbReference type="EMBL" id="MBR7797665.1"/>
    </source>
</evidence>
<dbReference type="PANTHER" id="PTHR12526">
    <property type="entry name" value="GLYCOSYLTRANSFERASE"/>
    <property type="match status" value="1"/>
</dbReference>
<dbReference type="Proteomes" id="UP000675284">
    <property type="component" value="Unassembled WGS sequence"/>
</dbReference>
<dbReference type="GO" id="GO:0016757">
    <property type="term" value="F:glycosyltransferase activity"/>
    <property type="evidence" value="ECO:0007669"/>
    <property type="project" value="InterPro"/>
</dbReference>
<evidence type="ECO:0000313" key="3">
    <source>
        <dbReference type="Proteomes" id="UP000675284"/>
    </source>
</evidence>
<dbReference type="Pfam" id="PF00534">
    <property type="entry name" value="Glycos_transf_1"/>
    <property type="match status" value="1"/>
</dbReference>
<organism evidence="2 3">
    <name type="scientific">Virgibacillus salarius</name>
    <dbReference type="NCBI Taxonomy" id="447199"/>
    <lineage>
        <taxon>Bacteria</taxon>
        <taxon>Bacillati</taxon>
        <taxon>Bacillota</taxon>
        <taxon>Bacilli</taxon>
        <taxon>Bacillales</taxon>
        <taxon>Bacillaceae</taxon>
        <taxon>Virgibacillus</taxon>
    </lineage>
</organism>
<feature type="domain" description="Glycosyl transferase family 1" evidence="1">
    <location>
        <begin position="517"/>
        <end position="650"/>
    </location>
</feature>
<sequence>MNNLKILLYGDQNLNIMDGSAIWLTSLANILTYDRSVDLSILLKSPIKRKHVITNIQNIEDIEFINPFKRESKIMFKNSNRMQPEEASKLIEKLDQENDYDLIITRGKILTNHCLNRDFSKKLIPYITDFSYDDKSKDIKLFKKIYKKCPKIFVQTEEMKNMLSTKFGISKDIFITLPPTVNDSNKSPYFGYEDFSIVYTGKFAEDWEIISMYDSFIEAKKQVDTLTLNIAGDKFQGGLIEQKDEIIDKFENTKGINWVGAVSRSESLKLIKSSDLGFAYRSKKVDNNNSVELSTKFLEYGIQGKPVVVRKIKQYVNLLGDDYPFYCNNYNELVEKIVLAFSDQELYKKGAIACYNASKKYQFSIVSKCILDQLKKLKPAKKKTILFAGHDFKFIYWYIDYCEKLEGIKVLVDKWSGHNSHDYHRSLNLLKQADIIFCEWGLGNAEFYSNNKLKGQSLFIRVHRQELNSNYLDNVNYTNVNKVIAISAHIFEEFNRIKKIPREKMIIIPNMVDVDRFKLPKKQNSEYHLGILGILPKLKRLDRALSILEKLCEEDDKYKLYIKGKLPDELPWINNRPEELSYYRQVFERIEKSPWKNNIVFDPHGDDVADWFSNINYILSTSEIESFHLAPMEGMASGAIPVVFNWPGAETLYPKENIVNGVNEAVQVILNHNRKNISLSVKYQGIVNKFGKETVKKQLNSLML</sequence>
<dbReference type="RefSeq" id="WP_166530814.1">
    <property type="nucleotide sequence ID" value="NZ_JAGSOT010000064.1"/>
</dbReference>
<reference evidence="2" key="1">
    <citation type="submission" date="2021-04" db="EMBL/GenBank/DDBJ databases">
        <title>Isolation and polyphasic classification of algal microorganism.</title>
        <authorList>
            <person name="Wang S."/>
        </authorList>
    </citation>
    <scope>NUCLEOTIDE SEQUENCE</scope>
    <source>
        <strain evidence="2">720a</strain>
    </source>
</reference>
<comment type="caution">
    <text evidence="2">The sequence shown here is derived from an EMBL/GenBank/DDBJ whole genome shotgun (WGS) entry which is preliminary data.</text>
</comment>
<gene>
    <name evidence="2" type="ORF">KCX74_16670</name>
</gene>
<evidence type="ECO:0000259" key="1">
    <source>
        <dbReference type="Pfam" id="PF00534"/>
    </source>
</evidence>
<dbReference type="EMBL" id="JAGSOT010000064">
    <property type="protein sequence ID" value="MBR7797665.1"/>
    <property type="molecule type" value="Genomic_DNA"/>
</dbReference>
<accession>A0A941DVV6</accession>
<dbReference type="Gene3D" id="3.40.50.2000">
    <property type="entry name" value="Glycogen Phosphorylase B"/>
    <property type="match status" value="4"/>
</dbReference>
<keyword evidence="3" id="KW-1185">Reference proteome</keyword>
<dbReference type="PANTHER" id="PTHR12526:SF630">
    <property type="entry name" value="GLYCOSYLTRANSFERASE"/>
    <property type="match status" value="1"/>
</dbReference>
<protein>
    <submittedName>
        <fullName evidence="2">Glycosyltransferase</fullName>
    </submittedName>
</protein>
<name>A0A941DVV6_9BACI</name>